<protein>
    <submittedName>
        <fullName evidence="3">Thioesterase family protein</fullName>
    </submittedName>
</protein>
<dbReference type="Gene3D" id="2.40.160.210">
    <property type="entry name" value="Acyl-CoA thioesterase, double hotdog domain"/>
    <property type="match status" value="1"/>
</dbReference>
<gene>
    <name evidence="3" type="ORF">F7O44_18735</name>
</gene>
<reference evidence="3 4" key="1">
    <citation type="submission" date="2019-11" db="EMBL/GenBank/DDBJ databases">
        <authorList>
            <person name="Li X.-J."/>
            <person name="Feng X.-M."/>
        </authorList>
    </citation>
    <scope>NUCLEOTIDE SEQUENCE [LARGE SCALE GENOMIC DNA]</scope>
    <source>
        <strain evidence="3 4">XMNu-373</strain>
    </source>
</reference>
<dbReference type="InterPro" id="IPR042171">
    <property type="entry name" value="Acyl-CoA_hotdog"/>
</dbReference>
<dbReference type="EMBL" id="WLZY01000006">
    <property type="protein sequence ID" value="NDL59108.1"/>
    <property type="molecule type" value="Genomic_DNA"/>
</dbReference>
<keyword evidence="4" id="KW-1185">Reference proteome</keyword>
<evidence type="ECO:0000313" key="3">
    <source>
        <dbReference type="EMBL" id="NDL59108.1"/>
    </source>
</evidence>
<sequence>MLVDARIKQAAASCCREGEPMIESSFYVPTGEGGFRSTPATTSPWSKDEQHGGPVAALLARAVEQCEPTDHKVISRVTVDFLSTVPQGEAVVSARVARRGRRVELLEADIEADGRIVAVARAWRIDSRPESTPPIGIVKELPSIPPAARPQDFPGLNHEWGYAKAIDWRFVTGAFDQLGAVSVWTRVAPSLVPGEEPTGLQRMMIVADSANGLSAELEFTRWLFVPTSLALTVHRQLEGEWMLLDAHSRIGSSGLGLSHAEIADSTGPVGMVTQSLFVAPRA</sequence>
<dbReference type="InterPro" id="IPR049449">
    <property type="entry name" value="TesB_ACOT8-like_N"/>
</dbReference>
<dbReference type="Proteomes" id="UP000460435">
    <property type="component" value="Unassembled WGS sequence"/>
</dbReference>
<comment type="caution">
    <text evidence="3">The sequence shown here is derived from an EMBL/GenBank/DDBJ whole genome shotgun (WGS) entry which is preliminary data.</text>
</comment>
<name>A0A7K3M9L9_9ACTN</name>
<proteinExistence type="predicted"/>
<dbReference type="SUPFAM" id="SSF54637">
    <property type="entry name" value="Thioesterase/thiol ester dehydrase-isomerase"/>
    <property type="match status" value="2"/>
</dbReference>
<dbReference type="Pfam" id="PF20789">
    <property type="entry name" value="4HBT_3C"/>
    <property type="match status" value="1"/>
</dbReference>
<feature type="domain" description="Acyl-CoA thioesterase-like C-terminal" evidence="2">
    <location>
        <begin position="148"/>
        <end position="278"/>
    </location>
</feature>
<evidence type="ECO:0000259" key="1">
    <source>
        <dbReference type="Pfam" id="PF13622"/>
    </source>
</evidence>
<feature type="domain" description="Acyl-CoA thioesterase-like N-terminal HotDog" evidence="1">
    <location>
        <begin position="42"/>
        <end position="124"/>
    </location>
</feature>
<accession>A0A7K3M9L9</accession>
<dbReference type="Pfam" id="PF13622">
    <property type="entry name" value="4HBT_3"/>
    <property type="match status" value="1"/>
</dbReference>
<evidence type="ECO:0000259" key="2">
    <source>
        <dbReference type="Pfam" id="PF20789"/>
    </source>
</evidence>
<dbReference type="InterPro" id="IPR049450">
    <property type="entry name" value="ACOT8-like_C"/>
</dbReference>
<dbReference type="InterPro" id="IPR029069">
    <property type="entry name" value="HotDog_dom_sf"/>
</dbReference>
<dbReference type="AlphaFoldDB" id="A0A7K3M9L9"/>
<organism evidence="3 4">
    <name type="scientific">Phytoactinopolyspora mesophila</name>
    <dbReference type="NCBI Taxonomy" id="2650750"/>
    <lineage>
        <taxon>Bacteria</taxon>
        <taxon>Bacillati</taxon>
        <taxon>Actinomycetota</taxon>
        <taxon>Actinomycetes</taxon>
        <taxon>Jiangellales</taxon>
        <taxon>Jiangellaceae</taxon>
        <taxon>Phytoactinopolyspora</taxon>
    </lineage>
</organism>
<evidence type="ECO:0000313" key="4">
    <source>
        <dbReference type="Proteomes" id="UP000460435"/>
    </source>
</evidence>